<evidence type="ECO:0000259" key="8">
    <source>
        <dbReference type="Pfam" id="PF12704"/>
    </source>
</evidence>
<reference evidence="9 10" key="1">
    <citation type="journal article" date="2017" name="Curr. Microbiol.">
        <title>Mucilaginibacter ginsenosidivorans sp. nov., Isolated from Soil of Ginseng Field.</title>
        <authorList>
            <person name="Kim M.M."/>
            <person name="Siddiqi M.Z."/>
            <person name="Im W.T."/>
        </authorList>
    </citation>
    <scope>NUCLEOTIDE SEQUENCE [LARGE SCALE GENOMIC DNA]</scope>
    <source>
        <strain evidence="9 10">Gsoil 3017</strain>
    </source>
</reference>
<feature type="domain" description="ABC3 transporter permease C-terminal" evidence="7">
    <location>
        <begin position="692"/>
        <end position="805"/>
    </location>
</feature>
<dbReference type="Proteomes" id="UP000321479">
    <property type="component" value="Chromosome"/>
</dbReference>
<dbReference type="GO" id="GO:0022857">
    <property type="term" value="F:transmembrane transporter activity"/>
    <property type="evidence" value="ECO:0007669"/>
    <property type="project" value="TreeGrafter"/>
</dbReference>
<evidence type="ECO:0000256" key="1">
    <source>
        <dbReference type="ARBA" id="ARBA00004651"/>
    </source>
</evidence>
<dbReference type="KEGG" id="mgin:FRZ54_08450"/>
<dbReference type="Pfam" id="PF02687">
    <property type="entry name" value="FtsX"/>
    <property type="match status" value="2"/>
</dbReference>
<dbReference type="InterPro" id="IPR025857">
    <property type="entry name" value="MacB_PCD"/>
</dbReference>
<feature type="domain" description="ABC3 transporter permease C-terminal" evidence="7">
    <location>
        <begin position="293"/>
        <end position="410"/>
    </location>
</feature>
<gene>
    <name evidence="9" type="ORF">FRZ54_08450</name>
</gene>
<dbReference type="InterPro" id="IPR003838">
    <property type="entry name" value="ABC3_permease_C"/>
</dbReference>
<feature type="transmembrane region" description="Helical" evidence="6">
    <location>
        <begin position="338"/>
        <end position="362"/>
    </location>
</feature>
<keyword evidence="5 6" id="KW-0472">Membrane</keyword>
<feature type="transmembrane region" description="Helical" evidence="6">
    <location>
        <begin position="692"/>
        <end position="714"/>
    </location>
</feature>
<dbReference type="GO" id="GO:0005886">
    <property type="term" value="C:plasma membrane"/>
    <property type="evidence" value="ECO:0007669"/>
    <property type="project" value="UniProtKB-SubCell"/>
</dbReference>
<evidence type="ECO:0000256" key="6">
    <source>
        <dbReference type="SAM" id="Phobius"/>
    </source>
</evidence>
<evidence type="ECO:0000256" key="4">
    <source>
        <dbReference type="ARBA" id="ARBA00022989"/>
    </source>
</evidence>
<evidence type="ECO:0000313" key="10">
    <source>
        <dbReference type="Proteomes" id="UP000321479"/>
    </source>
</evidence>
<dbReference type="Pfam" id="PF12704">
    <property type="entry name" value="MacB_PCD"/>
    <property type="match status" value="1"/>
</dbReference>
<evidence type="ECO:0000256" key="2">
    <source>
        <dbReference type="ARBA" id="ARBA00022475"/>
    </source>
</evidence>
<name>A0A5B8UV19_9SPHI</name>
<feature type="transmembrane region" description="Helical" evidence="6">
    <location>
        <begin position="21"/>
        <end position="41"/>
    </location>
</feature>
<keyword evidence="4 6" id="KW-1133">Transmembrane helix</keyword>
<keyword evidence="2" id="KW-1003">Cell membrane</keyword>
<dbReference type="PANTHER" id="PTHR30572:SF18">
    <property type="entry name" value="ABC-TYPE MACROLIDE FAMILY EXPORT SYSTEM PERMEASE COMPONENT 2"/>
    <property type="match status" value="1"/>
</dbReference>
<feature type="transmembrane region" description="Helical" evidence="6">
    <location>
        <begin position="287"/>
        <end position="309"/>
    </location>
</feature>
<feature type="transmembrane region" description="Helical" evidence="6">
    <location>
        <begin position="772"/>
        <end position="795"/>
    </location>
</feature>
<feature type="transmembrane region" description="Helical" evidence="6">
    <location>
        <begin position="741"/>
        <end position="760"/>
    </location>
</feature>
<keyword evidence="10" id="KW-1185">Reference proteome</keyword>
<evidence type="ECO:0000313" key="9">
    <source>
        <dbReference type="EMBL" id="QEC62615.1"/>
    </source>
</evidence>
<organism evidence="9 10">
    <name type="scientific">Mucilaginibacter ginsenosidivorans</name>
    <dbReference type="NCBI Taxonomy" id="398053"/>
    <lineage>
        <taxon>Bacteria</taxon>
        <taxon>Pseudomonadati</taxon>
        <taxon>Bacteroidota</taxon>
        <taxon>Sphingobacteriia</taxon>
        <taxon>Sphingobacteriales</taxon>
        <taxon>Sphingobacteriaceae</taxon>
        <taxon>Mucilaginibacter</taxon>
    </lineage>
</organism>
<accession>A0A5B8UV19</accession>
<keyword evidence="3 6" id="KW-0812">Transmembrane</keyword>
<evidence type="ECO:0000256" key="5">
    <source>
        <dbReference type="ARBA" id="ARBA00023136"/>
    </source>
</evidence>
<feature type="transmembrane region" description="Helical" evidence="6">
    <location>
        <begin position="382"/>
        <end position="409"/>
    </location>
</feature>
<proteinExistence type="predicted"/>
<feature type="domain" description="MacB-like periplasmic core" evidence="8">
    <location>
        <begin position="20"/>
        <end position="240"/>
    </location>
</feature>
<dbReference type="EMBL" id="CP042436">
    <property type="protein sequence ID" value="QEC62615.1"/>
    <property type="molecule type" value="Genomic_DNA"/>
</dbReference>
<dbReference type="AlphaFoldDB" id="A0A5B8UV19"/>
<dbReference type="PANTHER" id="PTHR30572">
    <property type="entry name" value="MEMBRANE COMPONENT OF TRANSPORTER-RELATED"/>
    <property type="match status" value="1"/>
</dbReference>
<evidence type="ECO:0000256" key="3">
    <source>
        <dbReference type="ARBA" id="ARBA00022692"/>
    </source>
</evidence>
<dbReference type="OrthoDB" id="779189at2"/>
<protein>
    <submittedName>
        <fullName evidence="9">FtsX-like permease family protein</fullName>
    </submittedName>
</protein>
<dbReference type="RefSeq" id="WP_147031192.1">
    <property type="nucleotide sequence ID" value="NZ_CP042436.1"/>
</dbReference>
<evidence type="ECO:0000259" key="7">
    <source>
        <dbReference type="Pfam" id="PF02687"/>
    </source>
</evidence>
<sequence length="812" mass="90427">MIRTYFRLAFRNLWKNKITTAINVLDLAVGLACCALVFLFFQHELSFDKGFDNGEQIYRITSTFKDGSKAPTVGLPYARYLNEIPEIEQAARLDPTNGVTIVQVQGTGDQPPYTENSGYWVDPNFFDLLSFHFLQGDRKTALAAPNAIVLSESLARKLFKDKYPIGQTLKAGSTVYTITGVFKEDFLNHIQADFFASNNSDHIRELMANNTSWVVNDNFYTYVKLKRGSDTGKVIRELNAYLQRRAGAELRSHSDHITNSLQALKDIHLNSSEYQDYLAYKQGNIKYLYLLSSIALVILLLACINYMNLATAHAISRAREVGVRRVLGAGKAAIRYQFLIETIIISLGALAFSIALGFLFLPVFNNFTGQALSFFAKENSSLILWLILITLVTGVAAGLYPAFYLSAFNPVKVLKGKVVEASGRFSVRKVLIVSQFIISTCLIFATLVIWTQLDFMLSAKTGFDGDQQLVLNLNGEQAQRNSTLLANRLAANVNFKSVTKATAPLVSGDMNLYASNKTIADKQIVFFDFADENYLKTLGLQLIAGTNFAPETFTNTNMQEDTELHDFGKQVILNEEAAKLLGFDPYKAPGQYVSHLHNGIVYQYKIVGVVKNYHYFSLHATIGPCAIMGVNPMRCTTIVSKIDGKHAAAAVQYASDQWKKLNPDTPLSYGFLDAIFQADYTQDQREQQMISIFAGLAIFISCLGLLGLITYTVAQKTREIGIRKVIGAGAGNIVLLFYKQYFRLVLIANVIALPSAWYFMNKWLNDFPYRVTISWWVFAASLSAGIITAFCTIAFKTVKAANANPVESLRAE</sequence>
<comment type="subcellular location">
    <subcellularLocation>
        <location evidence="1">Cell membrane</location>
        <topology evidence="1">Multi-pass membrane protein</topology>
    </subcellularLocation>
</comment>
<dbReference type="InterPro" id="IPR050250">
    <property type="entry name" value="Macrolide_Exporter_MacB"/>
</dbReference>
<feature type="transmembrane region" description="Helical" evidence="6">
    <location>
        <begin position="430"/>
        <end position="450"/>
    </location>
</feature>